<dbReference type="Pfam" id="PF07969">
    <property type="entry name" value="Amidohydro_3"/>
    <property type="match status" value="1"/>
</dbReference>
<dbReference type="InterPro" id="IPR032466">
    <property type="entry name" value="Metal_Hydrolase"/>
</dbReference>
<dbReference type="RefSeq" id="WP_069407001.1">
    <property type="nucleotide sequence ID" value="NZ_MIGZ01000147.1"/>
</dbReference>
<dbReference type="InterPro" id="IPR050378">
    <property type="entry name" value="Metallo-dep_Hydrolases_sf"/>
</dbReference>
<dbReference type="AlphaFoldDB" id="A0A1E3R8Y0"/>
<dbReference type="GO" id="GO:0016812">
    <property type="term" value="F:hydrolase activity, acting on carbon-nitrogen (but not peptide) bonds, in cyclic amides"/>
    <property type="evidence" value="ECO:0007669"/>
    <property type="project" value="TreeGrafter"/>
</dbReference>
<dbReference type="PANTHER" id="PTHR11647:SF1">
    <property type="entry name" value="COLLAPSIN RESPONSE MEDIATOR PROTEIN"/>
    <property type="match status" value="1"/>
</dbReference>
<protein>
    <submittedName>
        <fullName evidence="2">Amidohydrolase</fullName>
    </submittedName>
</protein>
<dbReference type="PANTHER" id="PTHR11647">
    <property type="entry name" value="HYDRANTOINASE/DIHYDROPYRIMIDINASE FAMILY MEMBER"/>
    <property type="match status" value="1"/>
</dbReference>
<dbReference type="Proteomes" id="UP000094243">
    <property type="component" value="Unassembled WGS sequence"/>
</dbReference>
<dbReference type="InterPro" id="IPR013108">
    <property type="entry name" value="Amidohydro_3"/>
</dbReference>
<feature type="domain" description="Amidohydrolase 3" evidence="1">
    <location>
        <begin position="43"/>
        <end position="554"/>
    </location>
</feature>
<reference evidence="3" key="1">
    <citation type="submission" date="2016-09" db="EMBL/GenBank/DDBJ databases">
        <authorList>
            <person name="Greninger A.L."/>
            <person name="Jerome K.R."/>
            <person name="Mcnair B."/>
            <person name="Wallis C."/>
            <person name="Fang F."/>
        </authorList>
    </citation>
    <scope>NUCLEOTIDE SEQUENCE [LARGE SCALE GENOMIC DNA]</scope>
    <source>
        <strain evidence="3">M7</strain>
    </source>
</reference>
<evidence type="ECO:0000313" key="3">
    <source>
        <dbReference type="Proteomes" id="UP000094243"/>
    </source>
</evidence>
<proteinExistence type="predicted"/>
<keyword evidence="2" id="KW-0378">Hydrolase</keyword>
<dbReference type="Gene3D" id="3.20.20.140">
    <property type="entry name" value="Metal-dependent hydrolases"/>
    <property type="match status" value="2"/>
</dbReference>
<dbReference type="SUPFAM" id="SSF51338">
    <property type="entry name" value="Composite domain of metallo-dependent hydrolases"/>
    <property type="match status" value="1"/>
</dbReference>
<dbReference type="GO" id="GO:0005829">
    <property type="term" value="C:cytosol"/>
    <property type="evidence" value="ECO:0007669"/>
    <property type="project" value="TreeGrafter"/>
</dbReference>
<gene>
    <name evidence="2" type="ORF">BHQ17_20745</name>
</gene>
<dbReference type="CDD" id="cd01297">
    <property type="entry name" value="D-aminoacylase"/>
    <property type="match status" value="1"/>
</dbReference>
<name>A0A1E3R8Y0_9MYCO</name>
<dbReference type="OrthoDB" id="9766983at2"/>
<comment type="caution">
    <text evidence="2">The sequence shown here is derived from an EMBL/GenBank/DDBJ whole genome shotgun (WGS) entry which is preliminary data.</text>
</comment>
<dbReference type="EMBL" id="MIGZ01000147">
    <property type="protein sequence ID" value="ODQ86388.1"/>
    <property type="molecule type" value="Genomic_DNA"/>
</dbReference>
<keyword evidence="3" id="KW-1185">Reference proteome</keyword>
<dbReference type="InterPro" id="IPR011059">
    <property type="entry name" value="Metal-dep_hydrolase_composite"/>
</dbReference>
<evidence type="ECO:0000259" key="1">
    <source>
        <dbReference type="Pfam" id="PF07969"/>
    </source>
</evidence>
<sequence>MHELVIRRGTIADGTGAELFDADIAVDDGRISAVGRVPDRGAEEIDADGAVVTPGFVDIHTHYDGQATWDPVLAPSIHHGVTTVMMGNCGVGFAPVRQGSEEWLIGLMEGVEDIPGSALAEGLQWGWETFPEYLDTLEAQQRTINVATQIPHGALRAYVMGDRGARNEPATAQDIAKMKALVAEAVRAGAFGVSTSRTVVHRAVDGEPVPGTFAAESELMALAEGLVDGGGGVVELAPAGIVGEDLLAPDQEVGWMERVSRQTGQPITFLLQQNNHAPDQWRETLRLVEHANRTGARLIPQVAPRPIMLLVGHQGWMHPFAARPSYQAIAELPLDQRVCLLRDPAVRERILAESDDPDNRFHGLVDWSLEQIYPLGDPPQYEPTTERSIAALAANAGREPWEFLYDTMLADDGRELIMKPGLNYSYGNLDDVYEMMIHPAAVLGGSDAGAHCSIICDASMPTSILTHWTRDRSGPRLSLPEAVRLQTSSTAKAFGLTDCGTLAVGARADLNVIDYDRLALARPEMVYDLPGGARRLMQRATGYLATVVSGQVVARDGADTGARPGRLLRAG</sequence>
<dbReference type="Gene3D" id="2.30.40.10">
    <property type="entry name" value="Urease, subunit C, domain 1"/>
    <property type="match status" value="1"/>
</dbReference>
<organism evidence="2 3">
    <name type="scientific">Mycolicibacterium holsaticum</name>
    <dbReference type="NCBI Taxonomy" id="152142"/>
    <lineage>
        <taxon>Bacteria</taxon>
        <taxon>Bacillati</taxon>
        <taxon>Actinomycetota</taxon>
        <taxon>Actinomycetes</taxon>
        <taxon>Mycobacteriales</taxon>
        <taxon>Mycobacteriaceae</taxon>
        <taxon>Mycolicibacterium</taxon>
    </lineage>
</organism>
<dbReference type="SUPFAM" id="SSF51556">
    <property type="entry name" value="Metallo-dependent hydrolases"/>
    <property type="match status" value="1"/>
</dbReference>
<accession>A0A1E3R8Y0</accession>
<evidence type="ECO:0000313" key="2">
    <source>
        <dbReference type="EMBL" id="ODQ86388.1"/>
    </source>
</evidence>